<keyword evidence="2" id="KW-1185">Reference proteome</keyword>
<gene>
    <name evidence="1" type="ORF">GCM10023336_68350</name>
</gene>
<dbReference type="Proteomes" id="UP001500124">
    <property type="component" value="Unassembled WGS sequence"/>
</dbReference>
<proteinExistence type="predicted"/>
<protein>
    <submittedName>
        <fullName evidence="1">Uncharacterized protein</fullName>
    </submittedName>
</protein>
<dbReference type="EMBL" id="BAABKC010000125">
    <property type="protein sequence ID" value="GAA5077530.1"/>
    <property type="molecule type" value="Genomic_DNA"/>
</dbReference>
<name>A0ABP9LGS9_9ACTN</name>
<evidence type="ECO:0000313" key="2">
    <source>
        <dbReference type="Proteomes" id="UP001500124"/>
    </source>
</evidence>
<organism evidence="1 2">
    <name type="scientific">Streptomyces similanensis</name>
    <dbReference type="NCBI Taxonomy" id="1274988"/>
    <lineage>
        <taxon>Bacteria</taxon>
        <taxon>Bacillati</taxon>
        <taxon>Actinomycetota</taxon>
        <taxon>Actinomycetes</taxon>
        <taxon>Kitasatosporales</taxon>
        <taxon>Streptomycetaceae</taxon>
        <taxon>Streptomyces</taxon>
    </lineage>
</organism>
<dbReference type="RefSeq" id="WP_345671946.1">
    <property type="nucleotide sequence ID" value="NZ_BAABKC010000125.1"/>
</dbReference>
<comment type="caution">
    <text evidence="1">The sequence shown here is derived from an EMBL/GenBank/DDBJ whole genome shotgun (WGS) entry which is preliminary data.</text>
</comment>
<reference evidence="2" key="1">
    <citation type="journal article" date="2019" name="Int. J. Syst. Evol. Microbiol.">
        <title>The Global Catalogue of Microorganisms (GCM) 10K type strain sequencing project: providing services to taxonomists for standard genome sequencing and annotation.</title>
        <authorList>
            <consortium name="The Broad Institute Genomics Platform"/>
            <consortium name="The Broad Institute Genome Sequencing Center for Infectious Disease"/>
            <person name="Wu L."/>
            <person name="Ma J."/>
        </authorList>
    </citation>
    <scope>NUCLEOTIDE SEQUENCE [LARGE SCALE GENOMIC DNA]</scope>
    <source>
        <strain evidence="2">JCM 18410</strain>
    </source>
</reference>
<evidence type="ECO:0000313" key="1">
    <source>
        <dbReference type="EMBL" id="GAA5077530.1"/>
    </source>
</evidence>
<accession>A0ABP9LGS9</accession>
<sequence length="60" mass="6378">MGNCFQVGRRRPNSDLLLAVVQALVGADEAIVSVWRQSLRAVLGEAEVAAQVSACDRLPA</sequence>